<comment type="caution">
    <text evidence="1">The sequence shown here is derived from an EMBL/GenBank/DDBJ whole genome shotgun (WGS) entry which is preliminary data.</text>
</comment>
<proteinExistence type="predicted"/>
<name>A0ACB9RLL1_9MYRT</name>
<evidence type="ECO:0000313" key="2">
    <source>
        <dbReference type="Proteomes" id="UP001057402"/>
    </source>
</evidence>
<keyword evidence="2" id="KW-1185">Reference proteome</keyword>
<evidence type="ECO:0000313" key="1">
    <source>
        <dbReference type="EMBL" id="KAI4378711.1"/>
    </source>
</evidence>
<dbReference type="Proteomes" id="UP001057402">
    <property type="component" value="Chromosome 4"/>
</dbReference>
<organism evidence="1 2">
    <name type="scientific">Melastoma candidum</name>
    <dbReference type="NCBI Taxonomy" id="119954"/>
    <lineage>
        <taxon>Eukaryota</taxon>
        <taxon>Viridiplantae</taxon>
        <taxon>Streptophyta</taxon>
        <taxon>Embryophyta</taxon>
        <taxon>Tracheophyta</taxon>
        <taxon>Spermatophyta</taxon>
        <taxon>Magnoliopsida</taxon>
        <taxon>eudicotyledons</taxon>
        <taxon>Gunneridae</taxon>
        <taxon>Pentapetalae</taxon>
        <taxon>rosids</taxon>
        <taxon>malvids</taxon>
        <taxon>Myrtales</taxon>
        <taxon>Melastomataceae</taxon>
        <taxon>Melastomatoideae</taxon>
        <taxon>Melastomateae</taxon>
        <taxon>Melastoma</taxon>
    </lineage>
</organism>
<reference evidence="2" key="1">
    <citation type="journal article" date="2023" name="Front. Plant Sci.">
        <title>Chromosomal-level genome assembly of Melastoma candidum provides insights into trichome evolution.</title>
        <authorList>
            <person name="Zhong Y."/>
            <person name="Wu W."/>
            <person name="Sun C."/>
            <person name="Zou P."/>
            <person name="Liu Y."/>
            <person name="Dai S."/>
            <person name="Zhou R."/>
        </authorList>
    </citation>
    <scope>NUCLEOTIDE SEQUENCE [LARGE SCALE GENOMIC DNA]</scope>
</reference>
<gene>
    <name evidence="1" type="ORF">MLD38_016151</name>
</gene>
<dbReference type="EMBL" id="CM042883">
    <property type="protein sequence ID" value="KAI4378711.1"/>
    <property type="molecule type" value="Genomic_DNA"/>
</dbReference>
<accession>A0ACB9RLL1</accession>
<protein>
    <submittedName>
        <fullName evidence="1">Uncharacterized protein</fullName>
    </submittedName>
</protein>
<sequence>MDRHESFIASAILALLLLAAFVSSPVIALEADDQREFDYIKGSKKGPEHWGEIKEEWGACKNGEMQSPIDLLSERVKIVPKSVVDIRTWYRPTNATLKNRGHDIMLQWDANKAGSIKINGTDYYLQQGHWHSPSEHSVNGRRYDLELHLVHVSPDPNVKNKIVVVGMLYKGGLLRNAFLSKLTRKLATMIDKEEERKMGIVDPKHVEMKGEKYFRYMGSLTTPPCTQGVTWFINKETSFASWRQINLLRDAVHDYAEKNARPVQKLNGRDVHLYHFNH</sequence>